<sequence length="378" mass="42180">MILRLKNDGHEVAVVSNFGAAASLTYEGIPVFADGFKPYSLDIFPQHLKAWGGISIGLFDTWPMVPAAEQLKQLNLAWWVPIDHDPVPPGVVDFFNKTGAYAIAMTRFGQEQLLKIGMPKEMVTYIPHAIDTKTLFTDVGQDGRKAMGIPEDAHLTVMNAANRGRLPIRKAFAENLLALGEHMKKHPDAWAYIHTEPEGISDGMNLPRYLNFIGAPMDRFRWPEQMAFRNGIPTEHLKHIYSAADVLLATSMGEGFGIPTIEAQACGTPVIVSQFAGSAELAGPHSTLIHGQKMWDEFQGSYWIVPDTRQIHGALETNYQETKAGTVNRLKVREFALHYDADLIYDKHWRPLIEFLAARTQPVAPANRAERRASRKSK</sequence>
<keyword evidence="2" id="KW-0808">Transferase</keyword>
<evidence type="ECO:0000313" key="2">
    <source>
        <dbReference type="EMBL" id="CAB5224008.1"/>
    </source>
</evidence>
<dbReference type="EMBL" id="LR798333">
    <property type="protein sequence ID" value="CAB5224008.1"/>
    <property type="molecule type" value="Genomic_DNA"/>
</dbReference>
<gene>
    <name evidence="2" type="ORF">UFOVP394_19</name>
</gene>
<dbReference type="Pfam" id="PF00534">
    <property type="entry name" value="Glycos_transf_1"/>
    <property type="match status" value="1"/>
</dbReference>
<name>A0A6J7X6L1_9CAUD</name>
<accession>A0A6J7X6L1</accession>
<dbReference type="GO" id="GO:0016757">
    <property type="term" value="F:glycosyltransferase activity"/>
    <property type="evidence" value="ECO:0007669"/>
    <property type="project" value="InterPro"/>
</dbReference>
<evidence type="ECO:0000259" key="1">
    <source>
        <dbReference type="Pfam" id="PF00534"/>
    </source>
</evidence>
<protein>
    <submittedName>
        <fullName evidence="2">Glycosyl transferase, family 1</fullName>
    </submittedName>
</protein>
<reference evidence="2" key="1">
    <citation type="submission" date="2020-05" db="EMBL/GenBank/DDBJ databases">
        <authorList>
            <person name="Chiriac C."/>
            <person name="Salcher M."/>
            <person name="Ghai R."/>
            <person name="Kavagutti S V."/>
        </authorList>
    </citation>
    <scope>NUCLEOTIDE SEQUENCE</scope>
</reference>
<dbReference type="InterPro" id="IPR001296">
    <property type="entry name" value="Glyco_trans_1"/>
</dbReference>
<proteinExistence type="predicted"/>
<dbReference type="SUPFAM" id="SSF53756">
    <property type="entry name" value="UDP-Glycosyltransferase/glycogen phosphorylase"/>
    <property type="match status" value="1"/>
</dbReference>
<dbReference type="Gene3D" id="3.40.50.2000">
    <property type="entry name" value="Glycogen Phosphorylase B"/>
    <property type="match status" value="1"/>
</dbReference>
<feature type="domain" description="Glycosyl transferase family 1" evidence="1">
    <location>
        <begin position="224"/>
        <end position="287"/>
    </location>
</feature>
<organism evidence="2">
    <name type="scientific">uncultured Caudovirales phage</name>
    <dbReference type="NCBI Taxonomy" id="2100421"/>
    <lineage>
        <taxon>Viruses</taxon>
        <taxon>Duplodnaviria</taxon>
        <taxon>Heunggongvirae</taxon>
        <taxon>Uroviricota</taxon>
        <taxon>Caudoviricetes</taxon>
        <taxon>Peduoviridae</taxon>
        <taxon>Maltschvirus</taxon>
        <taxon>Maltschvirus maltsch</taxon>
    </lineage>
</organism>
<dbReference type="PANTHER" id="PTHR12526">
    <property type="entry name" value="GLYCOSYLTRANSFERASE"/>
    <property type="match status" value="1"/>
</dbReference>